<dbReference type="Pfam" id="PF00023">
    <property type="entry name" value="Ank"/>
    <property type="match status" value="1"/>
</dbReference>
<dbReference type="Gene3D" id="1.25.40.20">
    <property type="entry name" value="Ankyrin repeat-containing domain"/>
    <property type="match status" value="1"/>
</dbReference>
<dbReference type="VEuPathDB" id="TriTrypDB:TcIL3000.11.12980"/>
<feature type="repeat" description="ANK" evidence="1">
    <location>
        <begin position="91"/>
        <end position="120"/>
    </location>
</feature>
<evidence type="ECO:0000256" key="1">
    <source>
        <dbReference type="PROSITE-ProRule" id="PRU00023"/>
    </source>
</evidence>
<dbReference type="AlphaFoldDB" id="G0V2C8"/>
<organism evidence="2">
    <name type="scientific">Trypanosoma congolense (strain IL3000)</name>
    <dbReference type="NCBI Taxonomy" id="1068625"/>
    <lineage>
        <taxon>Eukaryota</taxon>
        <taxon>Discoba</taxon>
        <taxon>Euglenozoa</taxon>
        <taxon>Kinetoplastea</taxon>
        <taxon>Metakinetoplastina</taxon>
        <taxon>Trypanosomatida</taxon>
        <taxon>Trypanosomatidae</taxon>
        <taxon>Trypanosoma</taxon>
        <taxon>Nannomonas</taxon>
    </lineage>
</organism>
<proteinExistence type="predicted"/>
<dbReference type="EMBL" id="HE575324">
    <property type="protein sequence ID" value="CCC95800.1"/>
    <property type="molecule type" value="Genomic_DNA"/>
</dbReference>
<protein>
    <submittedName>
        <fullName evidence="2">Uncharacterized protein TCIL3000_11_12980</fullName>
    </submittedName>
</protein>
<gene>
    <name evidence="2" type="ORF">TCIL3000_11_12980</name>
</gene>
<sequence>MPYPYVLQCRESCNRSIGIKHDVATTVEGEITRNYAASAPCSIKDIFTAACDGDAPALGMYLEMGVDIDSLGRPNKPYGTTFNRCSNFCATPLCFAAAYGREKAVEFLLANGANPSKPSSTGIRPFEYARHRRYGTIMELLQQAERKQAHCAG</sequence>
<dbReference type="PROSITE" id="PS50088">
    <property type="entry name" value="ANK_REPEAT"/>
    <property type="match status" value="1"/>
</dbReference>
<evidence type="ECO:0000313" key="2">
    <source>
        <dbReference type="EMBL" id="CCC95800.1"/>
    </source>
</evidence>
<accession>G0V2C8</accession>
<reference evidence="2" key="1">
    <citation type="journal article" date="2012" name="Proc. Natl. Acad. Sci. U.S.A.">
        <title>Antigenic diversity is generated by distinct evolutionary mechanisms in African trypanosome species.</title>
        <authorList>
            <person name="Jackson A.P."/>
            <person name="Berry A."/>
            <person name="Aslett M."/>
            <person name="Allison H.C."/>
            <person name="Burton P."/>
            <person name="Vavrova-Anderson J."/>
            <person name="Brown R."/>
            <person name="Browne H."/>
            <person name="Corton N."/>
            <person name="Hauser H."/>
            <person name="Gamble J."/>
            <person name="Gilderthorp R."/>
            <person name="Marcello L."/>
            <person name="McQuillan J."/>
            <person name="Otto T.D."/>
            <person name="Quail M.A."/>
            <person name="Sanders M.J."/>
            <person name="van Tonder A."/>
            <person name="Ginger M.L."/>
            <person name="Field M.C."/>
            <person name="Barry J.D."/>
            <person name="Hertz-Fowler C."/>
            <person name="Berriman M."/>
        </authorList>
    </citation>
    <scope>NUCLEOTIDE SEQUENCE</scope>
    <source>
        <strain evidence="2">IL3000</strain>
    </source>
</reference>
<dbReference type="SUPFAM" id="SSF48403">
    <property type="entry name" value="Ankyrin repeat"/>
    <property type="match status" value="1"/>
</dbReference>
<keyword evidence="1" id="KW-0040">ANK repeat</keyword>
<dbReference type="InterPro" id="IPR002110">
    <property type="entry name" value="Ankyrin_rpt"/>
</dbReference>
<dbReference type="InterPro" id="IPR036770">
    <property type="entry name" value="Ankyrin_rpt-contain_sf"/>
</dbReference>
<name>G0V2C8_TRYCI</name>